<dbReference type="Gene3D" id="3.90.1680.10">
    <property type="entry name" value="SOS response associated peptidase-like"/>
    <property type="match status" value="1"/>
</dbReference>
<keyword evidence="3" id="KW-0227">DNA damage</keyword>
<keyword evidence="5" id="KW-0190">Covalent protein-DNA linkage</keyword>
<evidence type="ECO:0000256" key="6">
    <source>
        <dbReference type="ARBA" id="ARBA00023125"/>
    </source>
</evidence>
<keyword evidence="6" id="KW-0238">DNA-binding</keyword>
<keyword evidence="7" id="KW-0456">Lyase</keyword>
<evidence type="ECO:0000256" key="2">
    <source>
        <dbReference type="ARBA" id="ARBA00022670"/>
    </source>
</evidence>
<sequence>MCGRFVRTSATQAILQEFDAEADGLDIAPSYNIAPSQDVAVIIKDDRRRLVLCRWGFIPHWARDITSATKAINARAETVAVNRAFSAAFRTHRCLVAADGFYEWRRGSAGKVPVFIRQKSRNTPLGFAGLYSTRAAADGSVLRTCTIITTTANKLVRTIHDRMPVIIDKADYGLWLEHGTWDTGNKNALLALLMPYPDDKPLLEAIDVSTIVNSPRNNSPLNLTL</sequence>
<keyword evidence="2 8" id="KW-0645">Protease</keyword>
<evidence type="ECO:0000256" key="5">
    <source>
        <dbReference type="ARBA" id="ARBA00023124"/>
    </source>
</evidence>
<dbReference type="PANTHER" id="PTHR13604:SF0">
    <property type="entry name" value="ABASIC SITE PROCESSING PROTEIN HMCES"/>
    <property type="match status" value="1"/>
</dbReference>
<evidence type="ECO:0000256" key="1">
    <source>
        <dbReference type="ARBA" id="ARBA00008136"/>
    </source>
</evidence>
<keyword evidence="10" id="KW-1185">Reference proteome</keyword>
<evidence type="ECO:0000256" key="8">
    <source>
        <dbReference type="RuleBase" id="RU364100"/>
    </source>
</evidence>
<dbReference type="InterPro" id="IPR003738">
    <property type="entry name" value="SRAP"/>
</dbReference>
<evidence type="ECO:0000256" key="3">
    <source>
        <dbReference type="ARBA" id="ARBA00022763"/>
    </source>
</evidence>
<name>A0ABR5SHY1_9BACT</name>
<dbReference type="Pfam" id="PF02586">
    <property type="entry name" value="SRAP"/>
    <property type="match status" value="1"/>
</dbReference>
<gene>
    <name evidence="9" type="ORF">ASN18_1961</name>
</gene>
<evidence type="ECO:0000256" key="7">
    <source>
        <dbReference type="ARBA" id="ARBA00023239"/>
    </source>
</evidence>
<evidence type="ECO:0000313" key="10">
    <source>
        <dbReference type="Proteomes" id="UP000060487"/>
    </source>
</evidence>
<comment type="similarity">
    <text evidence="1 8">Belongs to the SOS response-associated peptidase family.</text>
</comment>
<evidence type="ECO:0000313" key="9">
    <source>
        <dbReference type="EMBL" id="KWT84034.1"/>
    </source>
</evidence>
<accession>A0ABR5SHY1</accession>
<dbReference type="EMBL" id="LNQR01000070">
    <property type="protein sequence ID" value="KWT84034.1"/>
    <property type="molecule type" value="Genomic_DNA"/>
</dbReference>
<proteinExistence type="inferred from homology"/>
<evidence type="ECO:0000256" key="4">
    <source>
        <dbReference type="ARBA" id="ARBA00022801"/>
    </source>
</evidence>
<comment type="caution">
    <text evidence="9">The sequence shown here is derived from an EMBL/GenBank/DDBJ whole genome shotgun (WGS) entry which is preliminary data.</text>
</comment>
<dbReference type="Proteomes" id="UP000060487">
    <property type="component" value="Unassembled WGS sequence"/>
</dbReference>
<dbReference type="SUPFAM" id="SSF143081">
    <property type="entry name" value="BB1717-like"/>
    <property type="match status" value="1"/>
</dbReference>
<protein>
    <recommendedName>
        <fullName evidence="8">Abasic site processing protein</fullName>
        <ecNumber evidence="8">3.4.-.-</ecNumber>
    </recommendedName>
</protein>
<dbReference type="InterPro" id="IPR036590">
    <property type="entry name" value="SRAP-like"/>
</dbReference>
<organism evidence="9 10">
    <name type="scientific">Candidatus Magnetominusculus xianensis</name>
    <dbReference type="NCBI Taxonomy" id="1748249"/>
    <lineage>
        <taxon>Bacteria</taxon>
        <taxon>Pseudomonadati</taxon>
        <taxon>Nitrospirota</taxon>
        <taxon>Nitrospiria</taxon>
        <taxon>Nitrospirales</taxon>
        <taxon>Nitrospiraceae</taxon>
        <taxon>Candidatus Magnetominusculus</taxon>
    </lineage>
</organism>
<dbReference type="RefSeq" id="WP_085052571.1">
    <property type="nucleotide sequence ID" value="NZ_LNQR01000070.1"/>
</dbReference>
<reference evidence="9 10" key="1">
    <citation type="submission" date="2015-11" db="EMBL/GenBank/DDBJ databases">
        <authorList>
            <person name="Lin W."/>
        </authorList>
    </citation>
    <scope>NUCLEOTIDE SEQUENCE [LARGE SCALE GENOMIC DNA]</scope>
    <source>
        <strain evidence="9 10">HCH-1</strain>
    </source>
</reference>
<dbReference type="PANTHER" id="PTHR13604">
    <property type="entry name" value="DC12-RELATED"/>
    <property type="match status" value="1"/>
</dbReference>
<keyword evidence="4 8" id="KW-0378">Hydrolase</keyword>
<dbReference type="EC" id="3.4.-.-" evidence="8"/>